<evidence type="ECO:0000256" key="13">
    <source>
        <dbReference type="SAM" id="MobiDB-lite"/>
    </source>
</evidence>
<dbReference type="PANTHER" id="PTHR32303:SF20">
    <property type="entry name" value="QUINOPROTEIN ETHANOL DEHYDROGENASE"/>
    <property type="match status" value="1"/>
</dbReference>
<dbReference type="AlphaFoldDB" id="A0A1H8S649"/>
<feature type="disulfide bond" evidence="12">
    <location>
        <begin position="144"/>
        <end position="145"/>
    </location>
</feature>
<feature type="binding site" evidence="11">
    <location>
        <position position="212"/>
    </location>
    <ligand>
        <name>Ca(2+)</name>
        <dbReference type="ChEBI" id="CHEBI:29108"/>
    </ligand>
</feature>
<feature type="binding site" evidence="10">
    <location>
        <position position="150"/>
    </location>
    <ligand>
        <name>pyrroloquinoline quinone</name>
        <dbReference type="ChEBI" id="CHEBI:58442"/>
    </ligand>
</feature>
<keyword evidence="7" id="KW-0560">Oxidoreductase</keyword>
<dbReference type="CDD" id="cd10277">
    <property type="entry name" value="PQQ_ADH_I"/>
    <property type="match status" value="1"/>
</dbReference>
<keyword evidence="4 14" id="KW-0732">Signal</keyword>
<dbReference type="InterPro" id="IPR034119">
    <property type="entry name" value="ADHI"/>
</dbReference>
<comment type="cofactor">
    <cofactor evidence="11">
        <name>Ca(2+)</name>
        <dbReference type="ChEBI" id="CHEBI:29108"/>
    </cofactor>
    <text evidence="11">Binds 1 Ca(2+) ion per subunit.</text>
</comment>
<dbReference type="STRING" id="406100.SAMN04488052_102528"/>
<organism evidence="16 17">
    <name type="scientific">Aquisalimonas asiatica</name>
    <dbReference type="NCBI Taxonomy" id="406100"/>
    <lineage>
        <taxon>Bacteria</taxon>
        <taxon>Pseudomonadati</taxon>
        <taxon>Pseudomonadota</taxon>
        <taxon>Gammaproteobacteria</taxon>
        <taxon>Chromatiales</taxon>
        <taxon>Ectothiorhodospiraceae</taxon>
        <taxon>Aquisalimonas</taxon>
    </lineage>
</organism>
<dbReference type="InterPro" id="IPR002372">
    <property type="entry name" value="PQQ_rpt_dom"/>
</dbReference>
<feature type="chain" id="PRO_5011588274" evidence="14">
    <location>
        <begin position="32"/>
        <end position="602"/>
    </location>
</feature>
<keyword evidence="3 11" id="KW-0479">Metal-binding</keyword>
<dbReference type="PROSITE" id="PS51257">
    <property type="entry name" value="PROKAR_LIPOPROTEIN"/>
    <property type="match status" value="1"/>
</dbReference>
<dbReference type="RefSeq" id="WP_091641487.1">
    <property type="nucleotide sequence ID" value="NZ_FOEG01000002.1"/>
</dbReference>
<name>A0A1H8S649_9GAMM</name>
<evidence type="ECO:0000256" key="7">
    <source>
        <dbReference type="ARBA" id="ARBA00023002"/>
    </source>
</evidence>
<evidence type="ECO:0000313" key="17">
    <source>
        <dbReference type="Proteomes" id="UP000199657"/>
    </source>
</evidence>
<keyword evidence="6 10" id="KW-0634">PQQ</keyword>
<comment type="similarity">
    <text evidence="2">Belongs to the bacterial PQQ dehydrogenase family.</text>
</comment>
<evidence type="ECO:0000313" key="16">
    <source>
        <dbReference type="EMBL" id="SEO74115.1"/>
    </source>
</evidence>
<evidence type="ECO:0000256" key="6">
    <source>
        <dbReference type="ARBA" id="ARBA00022891"/>
    </source>
</evidence>
<feature type="binding site" evidence="11">
    <location>
        <position position="289"/>
    </location>
    <ligand>
        <name>Ca(2+)</name>
        <dbReference type="ChEBI" id="CHEBI:29108"/>
    </ligand>
</feature>
<feature type="domain" description="Pyrrolo-quinoline quinone repeat" evidence="15">
    <location>
        <begin position="474"/>
        <end position="557"/>
    </location>
</feature>
<dbReference type="Pfam" id="PF01011">
    <property type="entry name" value="PQQ"/>
    <property type="match status" value="2"/>
</dbReference>
<dbReference type="GO" id="GO:0016020">
    <property type="term" value="C:membrane"/>
    <property type="evidence" value="ECO:0007669"/>
    <property type="project" value="InterPro"/>
</dbReference>
<evidence type="ECO:0000256" key="10">
    <source>
        <dbReference type="PIRSR" id="PIRSR617512-2"/>
    </source>
</evidence>
<dbReference type="PANTHER" id="PTHR32303">
    <property type="entry name" value="QUINOPROTEIN ALCOHOL DEHYDROGENASE (CYTOCHROME C)"/>
    <property type="match status" value="1"/>
</dbReference>
<dbReference type="Proteomes" id="UP000199657">
    <property type="component" value="Unassembled WGS sequence"/>
</dbReference>
<evidence type="ECO:0000256" key="14">
    <source>
        <dbReference type="SAM" id="SignalP"/>
    </source>
</evidence>
<dbReference type="GO" id="GO:0020037">
    <property type="term" value="F:heme binding"/>
    <property type="evidence" value="ECO:0007669"/>
    <property type="project" value="UniProtKB-ARBA"/>
</dbReference>
<feature type="binding site" evidence="10">
    <location>
        <position position="100"/>
    </location>
    <ligand>
        <name>pyrroloquinoline quinone</name>
        <dbReference type="ChEBI" id="CHEBI:58442"/>
    </ligand>
</feature>
<comment type="cofactor">
    <cofactor evidence="10">
        <name>pyrroloquinoline quinone</name>
        <dbReference type="ChEBI" id="CHEBI:58442"/>
    </cofactor>
    <text evidence="10">Binds 1 PQQ group per subunit.</text>
</comment>
<dbReference type="EMBL" id="FOEG01000002">
    <property type="protein sequence ID" value="SEO74115.1"/>
    <property type="molecule type" value="Genomic_DNA"/>
</dbReference>
<dbReference type="GO" id="GO:0016614">
    <property type="term" value="F:oxidoreductase activity, acting on CH-OH group of donors"/>
    <property type="evidence" value="ECO:0007669"/>
    <property type="project" value="InterPro"/>
</dbReference>
<gene>
    <name evidence="16" type="ORF">SAMN04488052_102528</name>
</gene>
<feature type="binding site" evidence="10">
    <location>
        <position position="194"/>
    </location>
    <ligand>
        <name>pyrroloquinoline quinone</name>
        <dbReference type="ChEBI" id="CHEBI:58442"/>
    </ligand>
</feature>
<protein>
    <submittedName>
        <fullName evidence="16">Alcohol dehydrogenase (Cytochrome c)</fullName>
    </submittedName>
</protein>
<dbReference type="Gene3D" id="2.140.10.10">
    <property type="entry name" value="Quinoprotein alcohol dehydrogenase-like superfamily"/>
    <property type="match status" value="1"/>
</dbReference>
<evidence type="ECO:0000256" key="9">
    <source>
        <dbReference type="PIRSR" id="PIRSR617512-1"/>
    </source>
</evidence>
<dbReference type="GO" id="GO:0070968">
    <property type="term" value="F:pyrroloquinoline quinone binding"/>
    <property type="evidence" value="ECO:0007669"/>
    <property type="project" value="UniProtKB-ARBA"/>
</dbReference>
<dbReference type="GO" id="GO:0005509">
    <property type="term" value="F:calcium ion binding"/>
    <property type="evidence" value="ECO:0007669"/>
    <property type="project" value="InterPro"/>
</dbReference>
<keyword evidence="11" id="KW-0106">Calcium</keyword>
<keyword evidence="17" id="KW-1185">Reference proteome</keyword>
<dbReference type="InterPro" id="IPR017512">
    <property type="entry name" value="PQQ_MeOH/EtOH_DH"/>
</dbReference>
<proteinExistence type="inferred from homology"/>
<dbReference type="FunFam" id="2.140.10.10:FF:000003">
    <property type="entry name" value="Methanol dehydrogenase, large subunit"/>
    <property type="match status" value="1"/>
</dbReference>
<keyword evidence="8 12" id="KW-1015">Disulfide bond</keyword>
<dbReference type="NCBIfam" id="TIGR03075">
    <property type="entry name" value="PQQ_enz_alc_DH"/>
    <property type="match status" value="1"/>
</dbReference>
<comment type="subcellular location">
    <subcellularLocation>
        <location evidence="1">Periplasm</location>
    </subcellularLocation>
</comment>
<evidence type="ECO:0000259" key="15">
    <source>
        <dbReference type="Pfam" id="PF01011"/>
    </source>
</evidence>
<feature type="binding site" evidence="10">
    <location>
        <begin position="427"/>
        <end position="428"/>
    </location>
    <ligand>
        <name>pyrroloquinoline quinone</name>
        <dbReference type="ChEBI" id="CHEBI:58442"/>
    </ligand>
</feature>
<dbReference type="InterPro" id="IPR011047">
    <property type="entry name" value="Quinoprotein_ADH-like_sf"/>
</dbReference>
<feature type="domain" description="Pyrrolo-quinoline quinone repeat" evidence="15">
    <location>
        <begin position="59"/>
        <end position="373"/>
    </location>
</feature>
<feature type="region of interest" description="Disordered" evidence="13">
    <location>
        <begin position="390"/>
        <end position="414"/>
    </location>
</feature>
<evidence type="ECO:0000256" key="8">
    <source>
        <dbReference type="ARBA" id="ARBA00023157"/>
    </source>
</evidence>
<reference evidence="16 17" key="1">
    <citation type="submission" date="2016-10" db="EMBL/GenBank/DDBJ databases">
        <authorList>
            <person name="de Groot N.N."/>
        </authorList>
    </citation>
    <scope>NUCLEOTIDE SEQUENCE [LARGE SCALE GENOMIC DNA]</scope>
    <source>
        <strain evidence="16 17">CGMCC 1.6291</strain>
    </source>
</reference>
<dbReference type="GO" id="GO:0030288">
    <property type="term" value="C:outer membrane-bounded periplasmic space"/>
    <property type="evidence" value="ECO:0007669"/>
    <property type="project" value="InterPro"/>
</dbReference>
<sequence>MKLLRNDLAVTGGSSSALVLAAALVSGCAAAETAGADGTNGVTQSMINNDHAHNDRITSYGMGPHGQRYSTLEQINRDTVGDLTPAWAFSFGGEQQRGQESQTLVYDGKIFVTGSYSRMWALDAESGELIWSYEHRLPDGISPCCDVVNRGPAIYDDLVIFGTLDAQLVAVDMETGRVRWRDEIADYREGYSYTAAPMIANDLLITGNSGGEFGAVGEVQARDPRTGEMVWSRPVVEGHVGMLPDGSDSMTGEKNATWEGNTWEQGGGAPWLGGTYDPELNLVYIGTGNPAPWNAHSRPGDNLYTSATVALDGDTGEIVWHYQTTPNDHWDYDGVNELVLFDYEDENGEVVKAGAKADRNGFFYVLDRETGELLSAEPFIDNITWADRIDSDGRPVETGNRPGNPAETDGDRGESVTVAPAFLGGKNWSHMSYSPRTGLFYIPANEWEMEIWNEPVTYRRGAAYLGAGFTIKPIYDDKVGVLRAMNPRTGEIEWEVPNPTPMWSSTMATAGGLVFAGTPEGFIKAYDDETGEVLWQFQTGSGVVGQPATWEMDGNQYLSVVSGWGGAVPLWGGEIGPLVRHITQGGMLWVFKLHQSADLASH</sequence>
<dbReference type="SMART" id="SM00564">
    <property type="entry name" value="PQQ"/>
    <property type="match status" value="6"/>
</dbReference>
<dbReference type="InterPro" id="IPR018391">
    <property type="entry name" value="PQQ_b-propeller_rpt"/>
</dbReference>
<evidence type="ECO:0000256" key="3">
    <source>
        <dbReference type="ARBA" id="ARBA00022723"/>
    </source>
</evidence>
<evidence type="ECO:0000256" key="12">
    <source>
        <dbReference type="PIRSR" id="PIRSR617512-4"/>
    </source>
</evidence>
<dbReference type="SUPFAM" id="SSF50998">
    <property type="entry name" value="Quinoprotein alcohol dehydrogenase-like"/>
    <property type="match status" value="1"/>
</dbReference>
<keyword evidence="5" id="KW-0574">Periplasm</keyword>
<evidence type="ECO:0000256" key="4">
    <source>
        <dbReference type="ARBA" id="ARBA00022729"/>
    </source>
</evidence>
<dbReference type="OrthoDB" id="9794322at2"/>
<feature type="signal peptide" evidence="14">
    <location>
        <begin position="1"/>
        <end position="31"/>
    </location>
</feature>
<accession>A0A1H8S649</accession>
<evidence type="ECO:0000256" key="5">
    <source>
        <dbReference type="ARBA" id="ARBA00022764"/>
    </source>
</evidence>
<evidence type="ECO:0000256" key="11">
    <source>
        <dbReference type="PIRSR" id="PIRSR617512-3"/>
    </source>
</evidence>
<feature type="binding site" evidence="11">
    <location>
        <position position="331"/>
    </location>
    <ligand>
        <name>Ca(2+)</name>
        <dbReference type="ChEBI" id="CHEBI:29108"/>
    </ligand>
</feature>
<feature type="active site" description="Proton acceptor" evidence="9">
    <location>
        <position position="331"/>
    </location>
</feature>
<dbReference type="InterPro" id="IPR001479">
    <property type="entry name" value="Quinoprotein_DH_CS"/>
</dbReference>
<evidence type="ECO:0000256" key="1">
    <source>
        <dbReference type="ARBA" id="ARBA00004418"/>
    </source>
</evidence>
<dbReference type="PROSITE" id="PS00364">
    <property type="entry name" value="BACTERIAL_PQQ_2"/>
    <property type="match status" value="1"/>
</dbReference>
<evidence type="ECO:0000256" key="2">
    <source>
        <dbReference type="ARBA" id="ARBA00008156"/>
    </source>
</evidence>